<evidence type="ECO:0000256" key="1">
    <source>
        <dbReference type="SAM" id="Coils"/>
    </source>
</evidence>
<name>A0ABW5DUY1_9PROT</name>
<comment type="caution">
    <text evidence="3">The sequence shown here is derived from an EMBL/GenBank/DDBJ whole genome shotgun (WGS) entry which is preliminary data.</text>
</comment>
<organism evidence="3 4">
    <name type="scientific">Lacibacterium aquatile</name>
    <dbReference type="NCBI Taxonomy" id="1168082"/>
    <lineage>
        <taxon>Bacteria</taxon>
        <taxon>Pseudomonadati</taxon>
        <taxon>Pseudomonadota</taxon>
        <taxon>Alphaproteobacteria</taxon>
        <taxon>Rhodospirillales</taxon>
        <taxon>Rhodospirillaceae</taxon>
    </lineage>
</organism>
<feature type="region of interest" description="Disordered" evidence="2">
    <location>
        <begin position="1"/>
        <end position="48"/>
    </location>
</feature>
<evidence type="ECO:0000313" key="3">
    <source>
        <dbReference type="EMBL" id="MFD2264264.1"/>
    </source>
</evidence>
<evidence type="ECO:0000313" key="4">
    <source>
        <dbReference type="Proteomes" id="UP001597295"/>
    </source>
</evidence>
<keyword evidence="4" id="KW-1185">Reference proteome</keyword>
<dbReference type="RefSeq" id="WP_379877335.1">
    <property type="nucleotide sequence ID" value="NZ_JBHUIP010000013.1"/>
</dbReference>
<dbReference type="EMBL" id="JBHUIP010000013">
    <property type="protein sequence ID" value="MFD2264264.1"/>
    <property type="molecule type" value="Genomic_DNA"/>
</dbReference>
<reference evidence="4" key="1">
    <citation type="journal article" date="2019" name="Int. J. Syst. Evol. Microbiol.">
        <title>The Global Catalogue of Microorganisms (GCM) 10K type strain sequencing project: providing services to taxonomists for standard genome sequencing and annotation.</title>
        <authorList>
            <consortium name="The Broad Institute Genomics Platform"/>
            <consortium name="The Broad Institute Genome Sequencing Center for Infectious Disease"/>
            <person name="Wu L."/>
            <person name="Ma J."/>
        </authorList>
    </citation>
    <scope>NUCLEOTIDE SEQUENCE [LARGE SCALE GENOMIC DNA]</scope>
    <source>
        <strain evidence="4">CGMCC 1.19062</strain>
    </source>
</reference>
<protein>
    <submittedName>
        <fullName evidence="3">Uncharacterized protein</fullName>
    </submittedName>
</protein>
<proteinExistence type="predicted"/>
<sequence length="370" mass="39337">MGEAARFPPEFGFGFGSPEEEQQTEEEHQPTPFEETVEAAQQVPPPETKPLPEEELLPFFPGFPKLEIPPFDWGISGVFAGICALDQLAQEELGYGIEDQGFAEAVEEVVAAAEDCEGATPEIDPERFAETMAAGALAWGVGFVRDRLGVDLMGQGQPRDIAVDLAGRMANRGLTLPPQPPPVDPQGEAAQRAMSWLPVAQLAGRLDLSAQTTQGLTYLRGAVDWISRLRSEGTGQSFSQLNAQATALAAVRQNLNIDPTAAGARAAIDQARQRAEEITTRAKAAMETFQSAQRQASPGVSAMMGARGVDAARNVAHGAAAGIMKGLPTSVDQVPILKRALPVLSTLSSVRQATGRSPVRRPRGPRTARG</sequence>
<feature type="region of interest" description="Disordered" evidence="2">
    <location>
        <begin position="349"/>
        <end position="370"/>
    </location>
</feature>
<gene>
    <name evidence="3" type="ORF">ACFSM5_15280</name>
</gene>
<dbReference type="Proteomes" id="UP001597295">
    <property type="component" value="Unassembled WGS sequence"/>
</dbReference>
<feature type="coiled-coil region" evidence="1">
    <location>
        <begin position="261"/>
        <end position="295"/>
    </location>
</feature>
<feature type="compositionally biased region" description="Basic residues" evidence="2">
    <location>
        <begin position="358"/>
        <end position="370"/>
    </location>
</feature>
<accession>A0ABW5DUY1</accession>
<keyword evidence="1" id="KW-0175">Coiled coil</keyword>
<evidence type="ECO:0000256" key="2">
    <source>
        <dbReference type="SAM" id="MobiDB-lite"/>
    </source>
</evidence>